<feature type="compositionally biased region" description="Acidic residues" evidence="1">
    <location>
        <begin position="325"/>
        <end position="339"/>
    </location>
</feature>
<organism evidence="2 3">
    <name type="scientific">Clohesyomyces aquaticus</name>
    <dbReference type="NCBI Taxonomy" id="1231657"/>
    <lineage>
        <taxon>Eukaryota</taxon>
        <taxon>Fungi</taxon>
        <taxon>Dikarya</taxon>
        <taxon>Ascomycota</taxon>
        <taxon>Pezizomycotina</taxon>
        <taxon>Dothideomycetes</taxon>
        <taxon>Pleosporomycetidae</taxon>
        <taxon>Pleosporales</taxon>
        <taxon>Lindgomycetaceae</taxon>
        <taxon>Clohesyomyces</taxon>
    </lineage>
</organism>
<reference evidence="2 3" key="1">
    <citation type="submission" date="2016-07" db="EMBL/GenBank/DDBJ databases">
        <title>Pervasive Adenine N6-methylation of Active Genes in Fungi.</title>
        <authorList>
            <consortium name="DOE Joint Genome Institute"/>
            <person name="Mondo S.J."/>
            <person name="Dannebaum R.O."/>
            <person name="Kuo R.C."/>
            <person name="Labutti K."/>
            <person name="Haridas S."/>
            <person name="Kuo A."/>
            <person name="Salamov A."/>
            <person name="Ahrendt S.R."/>
            <person name="Lipzen A."/>
            <person name="Sullivan W."/>
            <person name="Andreopoulos W.B."/>
            <person name="Clum A."/>
            <person name="Lindquist E."/>
            <person name="Daum C."/>
            <person name="Ramamoorthy G.K."/>
            <person name="Gryganskyi A."/>
            <person name="Culley D."/>
            <person name="Magnuson J.K."/>
            <person name="James T.Y."/>
            <person name="O'Malley M.A."/>
            <person name="Stajich J.E."/>
            <person name="Spatafora J.W."/>
            <person name="Visel A."/>
            <person name="Grigoriev I.V."/>
        </authorList>
    </citation>
    <scope>NUCLEOTIDE SEQUENCE [LARGE SCALE GENOMIC DNA]</scope>
    <source>
        <strain evidence="2 3">CBS 115471</strain>
    </source>
</reference>
<proteinExistence type="predicted"/>
<gene>
    <name evidence="2" type="ORF">BCR34DRAFT_616515</name>
</gene>
<sequence length="437" mass="48864">MSRQLLPITIYVGYEPGIEHPWPPRAVAHPDMPHVLQQLAALTRDSRRPLPSPLQPIDNIESIGSLRSAQPSPQLMGNFVAIKRATSASVEPAACTQDEENPPPKRSKHSTRYDLNVPCLPEPDLETGVYGASYEEAARILPAYWKPPMGRTGIPQTNAERRKIVRRLRDAILNKHDTSDNKGKAYESRWGIDSPQRYRNEWVDRICWEVLNETIKLHRDGFTAPIFEKDLDMHVDKELTFTDRINGLVELFRDWKSVCDSVMKNEKVAQYVAGPVKFYARSGSNAKNNAQKKVNVDTWKAAAGKAKSRNPSVAPSAAKSTSNLENEEPEDNAESESDTEDVKHANPEMLQVAVTKASLGRTNSSTRLGVPRKLFAQPRTAVRNTGHEQAYASTVYGESRMSYVHPRSAVSYGSLGHFHTPVASPSQSFFNLPHEYT</sequence>
<dbReference type="AlphaFoldDB" id="A0A1Y1ZCQ4"/>
<name>A0A1Y1ZCQ4_9PLEO</name>
<feature type="region of interest" description="Disordered" evidence="1">
    <location>
        <begin position="90"/>
        <end position="115"/>
    </location>
</feature>
<dbReference type="Proteomes" id="UP000193144">
    <property type="component" value="Unassembled WGS sequence"/>
</dbReference>
<dbReference type="OrthoDB" id="3794856at2759"/>
<feature type="region of interest" description="Disordered" evidence="1">
    <location>
        <begin position="301"/>
        <end position="342"/>
    </location>
</feature>
<dbReference type="EMBL" id="MCFA01000104">
    <property type="protein sequence ID" value="ORY08063.1"/>
    <property type="molecule type" value="Genomic_DNA"/>
</dbReference>
<protein>
    <submittedName>
        <fullName evidence="2">Uncharacterized protein</fullName>
    </submittedName>
</protein>
<evidence type="ECO:0000256" key="1">
    <source>
        <dbReference type="SAM" id="MobiDB-lite"/>
    </source>
</evidence>
<accession>A0A1Y1ZCQ4</accession>
<evidence type="ECO:0000313" key="2">
    <source>
        <dbReference type="EMBL" id="ORY08063.1"/>
    </source>
</evidence>
<evidence type="ECO:0000313" key="3">
    <source>
        <dbReference type="Proteomes" id="UP000193144"/>
    </source>
</evidence>
<keyword evidence="3" id="KW-1185">Reference proteome</keyword>
<feature type="compositionally biased region" description="Polar residues" evidence="1">
    <location>
        <begin position="309"/>
        <end position="324"/>
    </location>
</feature>
<comment type="caution">
    <text evidence="2">The sequence shown here is derived from an EMBL/GenBank/DDBJ whole genome shotgun (WGS) entry which is preliminary data.</text>
</comment>